<evidence type="ECO:0000256" key="2">
    <source>
        <dbReference type="ARBA" id="ARBA00009477"/>
    </source>
</evidence>
<dbReference type="EMBL" id="BKAQ01000025">
    <property type="protein sequence ID" value="GEP83220.1"/>
    <property type="molecule type" value="Genomic_DNA"/>
</dbReference>
<dbReference type="InterPro" id="IPR058634">
    <property type="entry name" value="AaeA-lik-b-barrel"/>
</dbReference>
<dbReference type="InterPro" id="IPR058635">
    <property type="entry name" value="BSH_YhbJ"/>
</dbReference>
<evidence type="ECO:0000313" key="13">
    <source>
        <dbReference type="Proteomes" id="UP000321040"/>
    </source>
</evidence>
<evidence type="ECO:0000256" key="6">
    <source>
        <dbReference type="SAM" id="Phobius"/>
    </source>
</evidence>
<comment type="subcellular location">
    <subcellularLocation>
        <location evidence="1">Membrane</location>
        <topology evidence="1">Single-pass membrane protein</topology>
    </subcellularLocation>
</comment>
<comment type="caution">
    <text evidence="11">The sequence shown here is derived from an EMBL/GenBank/DDBJ whole genome shotgun (WGS) entry which is preliminary data.</text>
</comment>
<reference evidence="10" key="4">
    <citation type="submission" date="2021-09" db="EMBL/GenBank/DDBJ databases">
        <authorList>
            <person name="Gilroy R."/>
        </authorList>
    </citation>
    <scope>NUCLEOTIDE SEQUENCE</scope>
    <source>
        <strain evidence="10">CHK149-3286</strain>
    </source>
</reference>
<sequence>MKKMILINVITIVVLVIIGVVGFHFYNQATSYVSTDNAKVDGDQIKISAPASGELKSFDAKENDDMKKGDKVASIAAKSESGGSPQTMDIKMPQDGTIVKTDGMKGSVAQAGSPIAYAYNLDDLNVTANVDEKDIADVEKGKDVDIKVDGENANLKGKVDQVGKATAASFSMMPSSNSDGNYTKVSQVVPVKIKLDSKPSKNVVPGMNAEVKIHKN</sequence>
<keyword evidence="5 6" id="KW-0472">Membrane</keyword>
<dbReference type="PANTHER" id="PTHR30386">
    <property type="entry name" value="MEMBRANE FUSION SUBUNIT OF EMRAB-TOLC MULTIDRUG EFFLUX PUMP"/>
    <property type="match status" value="1"/>
</dbReference>
<keyword evidence="4 6" id="KW-1133">Transmembrane helix</keyword>
<comment type="similarity">
    <text evidence="2">Belongs to the membrane fusion protein (MFP) (TC 8.A.1) family.</text>
</comment>
<dbReference type="EMBL" id="LUGM01000002">
    <property type="protein sequence ID" value="KYH13346.1"/>
    <property type="molecule type" value="Genomic_DNA"/>
</dbReference>
<evidence type="ECO:0000256" key="3">
    <source>
        <dbReference type="ARBA" id="ARBA00022692"/>
    </source>
</evidence>
<protein>
    <submittedName>
        <fullName evidence="10">HlyD family efflux transporter periplasmic adaptor subunit</fullName>
    </submittedName>
    <submittedName>
        <fullName evidence="11">Multidrug efflux protein</fullName>
    </submittedName>
</protein>
<organism evidence="11 12">
    <name type="scientific">Staphylococcus kloosii</name>
    <dbReference type="NCBI Taxonomy" id="29384"/>
    <lineage>
        <taxon>Bacteria</taxon>
        <taxon>Bacillati</taxon>
        <taxon>Bacillota</taxon>
        <taxon>Bacilli</taxon>
        <taxon>Bacillales</taxon>
        <taxon>Staphylococcaceae</taxon>
        <taxon>Staphylococcus</taxon>
    </lineage>
</organism>
<feature type="domain" description="YhbJ barrel-sandwich hybrid" evidence="8">
    <location>
        <begin position="44"/>
        <end position="117"/>
    </location>
</feature>
<evidence type="ECO:0000313" key="9">
    <source>
        <dbReference type="EMBL" id="GEP83220.1"/>
    </source>
</evidence>
<dbReference type="Proteomes" id="UP000706163">
    <property type="component" value="Unassembled WGS sequence"/>
</dbReference>
<dbReference type="Pfam" id="PF25997">
    <property type="entry name" value="BSH_YhbJ"/>
    <property type="match status" value="1"/>
</dbReference>
<dbReference type="KEGG" id="skl:C7J89_04325"/>
<feature type="domain" description="p-hydroxybenzoic acid efflux pump subunit AaeA-like beta-barrel" evidence="7">
    <location>
        <begin position="125"/>
        <end position="214"/>
    </location>
</feature>
<accession>A0A2T4R7V6</accession>
<keyword evidence="3 6" id="KW-0812">Transmembrane</keyword>
<dbReference type="InterPro" id="IPR050739">
    <property type="entry name" value="MFP"/>
</dbReference>
<evidence type="ECO:0000259" key="8">
    <source>
        <dbReference type="Pfam" id="PF25997"/>
    </source>
</evidence>
<dbReference type="PANTHER" id="PTHR30386:SF26">
    <property type="entry name" value="TRANSPORT PROTEIN COMB"/>
    <property type="match status" value="1"/>
</dbReference>
<dbReference type="Pfam" id="PF25963">
    <property type="entry name" value="Beta-barrel_AAEA"/>
    <property type="match status" value="1"/>
</dbReference>
<dbReference type="Proteomes" id="UP000321040">
    <property type="component" value="Unassembled WGS sequence"/>
</dbReference>
<dbReference type="Gene3D" id="2.40.30.170">
    <property type="match status" value="1"/>
</dbReference>
<reference evidence="9 13" key="2">
    <citation type="submission" date="2019-07" db="EMBL/GenBank/DDBJ databases">
        <title>Whole genome shotgun sequence of Staphylococcus kloosii NBRC 109624.</title>
        <authorList>
            <person name="Hosoyama A."/>
            <person name="Uohara A."/>
            <person name="Ohji S."/>
            <person name="Ichikawa N."/>
        </authorList>
    </citation>
    <scope>NUCLEOTIDE SEQUENCE [LARGE SCALE GENOMIC DNA]</scope>
    <source>
        <strain evidence="9 13">NBRC 109624</strain>
    </source>
</reference>
<evidence type="ECO:0000313" key="11">
    <source>
        <dbReference type="EMBL" id="KYH13346.1"/>
    </source>
</evidence>
<feature type="transmembrane region" description="Helical" evidence="6">
    <location>
        <begin position="5"/>
        <end position="26"/>
    </location>
</feature>
<evidence type="ECO:0000259" key="7">
    <source>
        <dbReference type="Pfam" id="PF25963"/>
    </source>
</evidence>
<dbReference type="EMBL" id="DYVT01000069">
    <property type="protein sequence ID" value="HJF67881.1"/>
    <property type="molecule type" value="Genomic_DNA"/>
</dbReference>
<proteinExistence type="inferred from homology"/>
<evidence type="ECO:0000256" key="1">
    <source>
        <dbReference type="ARBA" id="ARBA00004167"/>
    </source>
</evidence>
<evidence type="ECO:0000256" key="4">
    <source>
        <dbReference type="ARBA" id="ARBA00022989"/>
    </source>
</evidence>
<dbReference type="OrthoDB" id="9811754at2"/>
<name>A0A151A1U9_9STAP</name>
<dbReference type="GeneID" id="69904557"/>
<keyword evidence="13" id="KW-1185">Reference proteome</keyword>
<dbReference type="AlphaFoldDB" id="A0A151A1U9"/>
<dbReference type="Proteomes" id="UP000075418">
    <property type="component" value="Unassembled WGS sequence"/>
</dbReference>
<reference evidence="11 12" key="1">
    <citation type="submission" date="2016-02" db="EMBL/GenBank/DDBJ databases">
        <title>Draft genome sequence of hydrocarbon degrading Staphylococcus saprophyticus Strain CNV2, isolated from crude-oil contaminated soil from Noonmati Oil Refinery, Guwahati, Assam, India.</title>
        <authorList>
            <person name="Mukherjee A."/>
            <person name="Chettri B."/>
            <person name="Langpoklakpam J."/>
            <person name="Singh A.K."/>
            <person name="Chattopadhyay D.J."/>
        </authorList>
    </citation>
    <scope>NUCLEOTIDE SEQUENCE [LARGE SCALE GENOMIC DNA]</scope>
    <source>
        <strain evidence="11 12">CNV2</strain>
    </source>
</reference>
<dbReference type="GO" id="GO:0016020">
    <property type="term" value="C:membrane"/>
    <property type="evidence" value="ECO:0007669"/>
    <property type="project" value="UniProtKB-SubCell"/>
</dbReference>
<evidence type="ECO:0000256" key="5">
    <source>
        <dbReference type="ARBA" id="ARBA00023136"/>
    </source>
</evidence>
<accession>A0A151A1U9</accession>
<dbReference type="RefSeq" id="WP_061853577.1">
    <property type="nucleotide sequence ID" value="NZ_BKAQ01000025.1"/>
</dbReference>
<evidence type="ECO:0000313" key="12">
    <source>
        <dbReference type="Proteomes" id="UP000075418"/>
    </source>
</evidence>
<dbReference type="GO" id="GO:0055085">
    <property type="term" value="P:transmembrane transport"/>
    <property type="evidence" value="ECO:0007669"/>
    <property type="project" value="InterPro"/>
</dbReference>
<evidence type="ECO:0000313" key="10">
    <source>
        <dbReference type="EMBL" id="HJF67881.1"/>
    </source>
</evidence>
<gene>
    <name evidence="11" type="ORF">A0131_00780</name>
    <name evidence="10" type="ORF">K8V85_06180</name>
    <name evidence="9" type="ORF">SKL01_23980</name>
</gene>
<reference evidence="10" key="3">
    <citation type="journal article" date="2021" name="PeerJ">
        <title>Extensive microbial diversity within the chicken gut microbiome revealed by metagenomics and culture.</title>
        <authorList>
            <person name="Gilroy R."/>
            <person name="Ravi A."/>
            <person name="Getino M."/>
            <person name="Pursley I."/>
            <person name="Horton D.L."/>
            <person name="Alikhan N.F."/>
            <person name="Baker D."/>
            <person name="Gharbi K."/>
            <person name="Hall N."/>
            <person name="Watson M."/>
            <person name="Adriaenssens E.M."/>
            <person name="Foster-Nyarko E."/>
            <person name="Jarju S."/>
            <person name="Secka A."/>
            <person name="Antonio M."/>
            <person name="Oren A."/>
            <person name="Chaudhuri R.R."/>
            <person name="La Ragione R."/>
            <person name="Hildebrand F."/>
            <person name="Pallen M.J."/>
        </authorList>
    </citation>
    <scope>NUCLEOTIDE SEQUENCE</scope>
    <source>
        <strain evidence="10">CHK149-3286</strain>
    </source>
</reference>